<evidence type="ECO:0000313" key="1">
    <source>
        <dbReference type="EMBL" id="KAF6284454.1"/>
    </source>
</evidence>
<accession>A0A7J7S831</accession>
<sequence>MKVLSWDFNNNNKPNLPHHSSMKRSHTEYLQKAVGLTVLLDCFNKKGCAFVGDWKPNLRQGLDAYNYLRGDPRKLECGKNDSETEEERKQYRMCEHCTGYCSGNWSFTSQDPLRNSVACASHQSSKGILMDSPGALASPNFGASLPTA</sequence>
<protein>
    <submittedName>
        <fullName evidence="1">Uncharacterized protein</fullName>
    </submittedName>
</protein>
<gene>
    <name evidence="1" type="ORF">mRhiFer1_009217</name>
</gene>
<dbReference type="EMBL" id="JACAGC010000023">
    <property type="protein sequence ID" value="KAF6284454.1"/>
    <property type="molecule type" value="Genomic_DNA"/>
</dbReference>
<name>A0A7J7S831_RHIFE</name>
<evidence type="ECO:0000313" key="2">
    <source>
        <dbReference type="Proteomes" id="UP000585614"/>
    </source>
</evidence>
<dbReference type="AlphaFoldDB" id="A0A7J7S831"/>
<proteinExistence type="predicted"/>
<comment type="caution">
    <text evidence="1">The sequence shown here is derived from an EMBL/GenBank/DDBJ whole genome shotgun (WGS) entry which is preliminary data.</text>
</comment>
<organism evidence="1 2">
    <name type="scientific">Rhinolophus ferrumequinum</name>
    <name type="common">Greater horseshoe bat</name>
    <dbReference type="NCBI Taxonomy" id="59479"/>
    <lineage>
        <taxon>Eukaryota</taxon>
        <taxon>Metazoa</taxon>
        <taxon>Chordata</taxon>
        <taxon>Craniata</taxon>
        <taxon>Vertebrata</taxon>
        <taxon>Euteleostomi</taxon>
        <taxon>Mammalia</taxon>
        <taxon>Eutheria</taxon>
        <taxon>Laurasiatheria</taxon>
        <taxon>Chiroptera</taxon>
        <taxon>Yinpterochiroptera</taxon>
        <taxon>Rhinolophoidea</taxon>
        <taxon>Rhinolophidae</taxon>
        <taxon>Rhinolophinae</taxon>
        <taxon>Rhinolophus</taxon>
    </lineage>
</organism>
<dbReference type="Proteomes" id="UP000585614">
    <property type="component" value="Unassembled WGS sequence"/>
</dbReference>
<reference evidence="1 2" key="1">
    <citation type="journal article" date="2020" name="Nature">
        <title>Six reference-quality genomes reveal evolution of bat adaptations.</title>
        <authorList>
            <person name="Jebb D."/>
            <person name="Huang Z."/>
            <person name="Pippel M."/>
            <person name="Hughes G.M."/>
            <person name="Lavrichenko K."/>
            <person name="Devanna P."/>
            <person name="Winkler S."/>
            <person name="Jermiin L.S."/>
            <person name="Skirmuntt E.C."/>
            <person name="Katzourakis A."/>
            <person name="Burkitt-Gray L."/>
            <person name="Ray D.A."/>
            <person name="Sullivan K.A.M."/>
            <person name="Roscito J.G."/>
            <person name="Kirilenko B.M."/>
            <person name="Davalos L.M."/>
            <person name="Corthals A.P."/>
            <person name="Power M.L."/>
            <person name="Jones G."/>
            <person name="Ransome R.D."/>
            <person name="Dechmann D.K.N."/>
            <person name="Locatelli A.G."/>
            <person name="Puechmaille S.J."/>
            <person name="Fedrigo O."/>
            <person name="Jarvis E.D."/>
            <person name="Hiller M."/>
            <person name="Vernes S.C."/>
            <person name="Myers E.W."/>
            <person name="Teeling E.C."/>
        </authorList>
    </citation>
    <scope>NUCLEOTIDE SEQUENCE [LARGE SCALE GENOMIC DNA]</scope>
    <source>
        <strain evidence="1">MRhiFer1</strain>
        <tissue evidence="1">Lung</tissue>
    </source>
</reference>